<evidence type="ECO:0000256" key="5">
    <source>
        <dbReference type="ARBA" id="ARBA00023125"/>
    </source>
</evidence>
<dbReference type="GO" id="GO:0003746">
    <property type="term" value="F:translation elongation factor activity"/>
    <property type="evidence" value="ECO:0007669"/>
    <property type="project" value="UniProtKB-KW"/>
</dbReference>
<dbReference type="Gene3D" id="1.10.287.180">
    <property type="entry name" value="Transcription elongation factor, GreA/GreB, N-terminal domain"/>
    <property type="match status" value="1"/>
</dbReference>
<proteinExistence type="inferred from homology"/>
<dbReference type="Pfam" id="PF01272">
    <property type="entry name" value="GreA_GreB"/>
    <property type="match status" value="1"/>
</dbReference>
<dbReference type="InterPro" id="IPR001437">
    <property type="entry name" value="Tscrpt_elong_fac_GreA/B_C"/>
</dbReference>
<dbReference type="RefSeq" id="WP_212821786.1">
    <property type="nucleotide sequence ID" value="NZ_AP023416.1"/>
</dbReference>
<evidence type="ECO:0000256" key="10">
    <source>
        <dbReference type="RuleBase" id="RU000556"/>
    </source>
</evidence>
<gene>
    <name evidence="9 13" type="primary">greA</name>
    <name evidence="13" type="ORF">MM35RIKEN_21640</name>
</gene>
<dbReference type="AlphaFoldDB" id="A0A810Q153"/>
<dbReference type="NCBIfam" id="TIGR01462">
    <property type="entry name" value="greA"/>
    <property type="match status" value="1"/>
</dbReference>
<sequence>MVKEFKMSQERYDELKAELDYSKTTRADEIAELIKEARGFGDLSENSEYDEAKNEQGKLYSRIAELEEILLHAKIVSESETDSDKISIGCKVTVTNLSTGKKLPVYKIVGSQEADVMNFAVSEDSPFGKALMGRKAGEEITVEAPRGAIRYRIDSIER</sequence>
<evidence type="ECO:0000256" key="2">
    <source>
        <dbReference type="ARBA" id="ARBA00013729"/>
    </source>
</evidence>
<dbReference type="NCBIfam" id="NF001263">
    <property type="entry name" value="PRK00226.1-4"/>
    <property type="match status" value="1"/>
</dbReference>
<dbReference type="InterPro" id="IPR022691">
    <property type="entry name" value="Tscrpt_elong_fac_GreA/B_N"/>
</dbReference>
<keyword evidence="3 9" id="KW-0805">Transcription regulation</keyword>
<dbReference type="GO" id="GO:0006354">
    <property type="term" value="P:DNA-templated transcription elongation"/>
    <property type="evidence" value="ECO:0007669"/>
    <property type="project" value="TreeGrafter"/>
</dbReference>
<evidence type="ECO:0000256" key="3">
    <source>
        <dbReference type="ARBA" id="ARBA00023015"/>
    </source>
</evidence>
<keyword evidence="4" id="KW-0175">Coiled coil</keyword>
<evidence type="ECO:0000256" key="1">
    <source>
        <dbReference type="ARBA" id="ARBA00008213"/>
    </source>
</evidence>
<dbReference type="KEGG" id="vfa:MM35RIKEN_21640"/>
<organism evidence="13 14">
    <name type="scientific">Vescimonas fastidiosa</name>
    <dbReference type="NCBI Taxonomy" id="2714353"/>
    <lineage>
        <taxon>Bacteria</taxon>
        <taxon>Bacillati</taxon>
        <taxon>Bacillota</taxon>
        <taxon>Clostridia</taxon>
        <taxon>Eubacteriales</taxon>
        <taxon>Oscillospiraceae</taxon>
        <taxon>Vescimonas</taxon>
    </lineage>
</organism>
<dbReference type="PANTHER" id="PTHR30437:SF4">
    <property type="entry name" value="TRANSCRIPTION ELONGATION FACTOR GREA"/>
    <property type="match status" value="1"/>
</dbReference>
<dbReference type="PIRSF" id="PIRSF006092">
    <property type="entry name" value="GreA_GreB"/>
    <property type="match status" value="1"/>
</dbReference>
<protein>
    <recommendedName>
        <fullName evidence="2 9">Transcription elongation factor GreA</fullName>
    </recommendedName>
    <alternativeName>
        <fullName evidence="8 9">Transcript cleavage factor GreA</fullName>
    </alternativeName>
</protein>
<comment type="function">
    <text evidence="7 9 10">Necessary for efficient RNA polymerase transcription elongation past template-encoded arresting sites. The arresting sites in DNA have the property of trapping a certain fraction of elongating RNA polymerases that pass through, resulting in locked ternary complexes. Cleavage of the nascent transcript by cleavage factors such as GreA or GreB allows the resumption of elongation from the new 3'terminus. GreA releases sequences of 2 to 3 nucleotides.</text>
</comment>
<dbReference type="InterPro" id="IPR036953">
    <property type="entry name" value="GreA/GreB_C_sf"/>
</dbReference>
<accession>A0A810Q153</accession>
<dbReference type="InterPro" id="IPR006359">
    <property type="entry name" value="Tscrpt_elong_fac_GreA"/>
</dbReference>
<keyword evidence="5 9" id="KW-0238">DNA-binding</keyword>
<dbReference type="Pfam" id="PF03449">
    <property type="entry name" value="GreA_GreB_N"/>
    <property type="match status" value="1"/>
</dbReference>
<dbReference type="EMBL" id="AP023416">
    <property type="protein sequence ID" value="BCK79972.1"/>
    <property type="molecule type" value="Genomic_DNA"/>
</dbReference>
<evidence type="ECO:0000313" key="13">
    <source>
        <dbReference type="EMBL" id="BCK79972.1"/>
    </source>
</evidence>
<dbReference type="FunFam" id="1.10.287.180:FF:000001">
    <property type="entry name" value="Transcription elongation factor GreA"/>
    <property type="match status" value="1"/>
</dbReference>
<dbReference type="InterPro" id="IPR028624">
    <property type="entry name" value="Tscrpt_elong_fac_GreA/B"/>
</dbReference>
<evidence type="ECO:0000313" key="14">
    <source>
        <dbReference type="Proteomes" id="UP000681343"/>
    </source>
</evidence>
<keyword evidence="13" id="KW-0251">Elongation factor</keyword>
<feature type="domain" description="Transcription elongation factor GreA/GreB C-terminal" evidence="11">
    <location>
        <begin position="83"/>
        <end position="157"/>
    </location>
</feature>
<dbReference type="GO" id="GO:0032784">
    <property type="term" value="P:regulation of DNA-templated transcription elongation"/>
    <property type="evidence" value="ECO:0007669"/>
    <property type="project" value="UniProtKB-UniRule"/>
</dbReference>
<dbReference type="GO" id="GO:0070063">
    <property type="term" value="F:RNA polymerase binding"/>
    <property type="evidence" value="ECO:0007669"/>
    <property type="project" value="InterPro"/>
</dbReference>
<evidence type="ECO:0000256" key="6">
    <source>
        <dbReference type="ARBA" id="ARBA00023163"/>
    </source>
</evidence>
<evidence type="ECO:0000256" key="8">
    <source>
        <dbReference type="ARBA" id="ARBA00030776"/>
    </source>
</evidence>
<keyword evidence="14" id="KW-1185">Reference proteome</keyword>
<dbReference type="SUPFAM" id="SSF54534">
    <property type="entry name" value="FKBP-like"/>
    <property type="match status" value="1"/>
</dbReference>
<dbReference type="InterPro" id="IPR023459">
    <property type="entry name" value="Tscrpt_elong_fac_GreA/B_fam"/>
</dbReference>
<dbReference type="GO" id="GO:0003677">
    <property type="term" value="F:DNA binding"/>
    <property type="evidence" value="ECO:0007669"/>
    <property type="project" value="UniProtKB-UniRule"/>
</dbReference>
<evidence type="ECO:0000259" key="12">
    <source>
        <dbReference type="Pfam" id="PF03449"/>
    </source>
</evidence>
<geneLocation type="plasmid" evidence="13 14">
    <name>pMM35_01</name>
</geneLocation>
<evidence type="ECO:0000256" key="4">
    <source>
        <dbReference type="ARBA" id="ARBA00023054"/>
    </source>
</evidence>
<dbReference type="SUPFAM" id="SSF46557">
    <property type="entry name" value="GreA transcript cleavage protein, N-terminal domain"/>
    <property type="match status" value="1"/>
</dbReference>
<feature type="domain" description="Transcription elongation factor GreA/GreB N-terminal" evidence="12">
    <location>
        <begin position="6"/>
        <end position="75"/>
    </location>
</feature>
<comment type="similarity">
    <text evidence="1 9 10">Belongs to the GreA/GreB family.</text>
</comment>
<dbReference type="InterPro" id="IPR036805">
    <property type="entry name" value="Tscrpt_elong_fac_GreA/B_N_sf"/>
</dbReference>
<dbReference type="InterPro" id="IPR018151">
    <property type="entry name" value="TF_GreA/GreB_CS"/>
</dbReference>
<reference evidence="13" key="1">
    <citation type="submission" date="2020-09" db="EMBL/GenBank/DDBJ databases">
        <title>New species isolated from human feces.</title>
        <authorList>
            <person name="Kitahara M."/>
            <person name="Shigeno Y."/>
            <person name="Shime M."/>
            <person name="Matsumoto Y."/>
            <person name="Nakamura S."/>
            <person name="Motooka D."/>
            <person name="Fukuoka S."/>
            <person name="Nishikawa H."/>
            <person name="Benno Y."/>
        </authorList>
    </citation>
    <scope>NUCLEOTIDE SEQUENCE</scope>
    <source>
        <strain evidence="13">MM35</strain>
        <plasmid evidence="13">pMM35_01</plasmid>
    </source>
</reference>
<evidence type="ECO:0000256" key="9">
    <source>
        <dbReference type="HAMAP-Rule" id="MF_00105"/>
    </source>
</evidence>
<keyword evidence="6 9" id="KW-0804">Transcription</keyword>
<dbReference type="Gene3D" id="3.10.50.30">
    <property type="entry name" value="Transcription elongation factor, GreA/GreB, C-terminal domain"/>
    <property type="match status" value="1"/>
</dbReference>
<dbReference type="Proteomes" id="UP000681343">
    <property type="component" value="Plasmid pMM35_01"/>
</dbReference>
<dbReference type="HAMAP" id="MF_00105">
    <property type="entry name" value="GreA_GreB"/>
    <property type="match status" value="1"/>
</dbReference>
<keyword evidence="13" id="KW-0648">Protein biosynthesis</keyword>
<dbReference type="PANTHER" id="PTHR30437">
    <property type="entry name" value="TRANSCRIPTION ELONGATION FACTOR GREA"/>
    <property type="match status" value="1"/>
</dbReference>
<name>A0A810Q153_9FIRM</name>
<evidence type="ECO:0000256" key="7">
    <source>
        <dbReference type="ARBA" id="ARBA00024916"/>
    </source>
</evidence>
<dbReference type="PROSITE" id="PS00829">
    <property type="entry name" value="GREAB_1"/>
    <property type="match status" value="1"/>
</dbReference>
<keyword evidence="13" id="KW-0614">Plasmid</keyword>
<evidence type="ECO:0000259" key="11">
    <source>
        <dbReference type="Pfam" id="PF01272"/>
    </source>
</evidence>